<keyword evidence="3" id="KW-1185">Reference proteome</keyword>
<feature type="region of interest" description="Disordered" evidence="1">
    <location>
        <begin position="1184"/>
        <end position="1352"/>
    </location>
</feature>
<reference evidence="2" key="1">
    <citation type="submission" date="2022-11" db="EMBL/GenBank/DDBJ databases">
        <title>Chromosome-level genome of Pogonophryne albipinna.</title>
        <authorList>
            <person name="Jo E."/>
        </authorList>
    </citation>
    <scope>NUCLEOTIDE SEQUENCE</scope>
    <source>
        <strain evidence="2">SGF0006</strain>
        <tissue evidence="2">Muscle</tissue>
    </source>
</reference>
<feature type="compositionally biased region" description="Low complexity" evidence="1">
    <location>
        <begin position="261"/>
        <end position="271"/>
    </location>
</feature>
<gene>
    <name evidence="2" type="ORF">JOQ06_002448</name>
</gene>
<feature type="compositionally biased region" description="Basic and acidic residues" evidence="1">
    <location>
        <begin position="592"/>
        <end position="606"/>
    </location>
</feature>
<feature type="region of interest" description="Disordered" evidence="1">
    <location>
        <begin position="224"/>
        <end position="324"/>
    </location>
</feature>
<proteinExistence type="predicted"/>
<evidence type="ECO:0000256" key="1">
    <source>
        <dbReference type="SAM" id="MobiDB-lite"/>
    </source>
</evidence>
<feature type="compositionally biased region" description="Polar residues" evidence="1">
    <location>
        <begin position="582"/>
        <end position="591"/>
    </location>
</feature>
<feature type="region of interest" description="Disordered" evidence="1">
    <location>
        <begin position="582"/>
        <end position="606"/>
    </location>
</feature>
<dbReference type="Proteomes" id="UP001219934">
    <property type="component" value="Unassembled WGS sequence"/>
</dbReference>
<sequence length="1373" mass="153673">MQSFFWINCQYQPVGQLSQASQAAAPVSHETMMNPQARIANNQYMTANTGVQQPPRANYNHHDGVYSNRQPPNRQTSLPHQAVSDQRSGRGNNNYLHRLLRNNEQRSDNTERRNPGLPASNGFQQDFHKNYAQNSLIQSQPNMMKAKTTYSQEDMSYLQNQSARVPGNQPERTQDGNVVADLQNSRDQNNFIYKGTSTYPVPRYNTTATPAPNVEVIDTAAVHRRPTPYNPNHRPNATRHGFSPSIPPPSYDAATSKSFRNDSTTTNSRSSLQNVHVSNRSPKTQQYSTHYNGEEATSTINPNSYSRQHETSLQHSAVTPQETQKMKKIAELLVFLHSDEDTSFSIEGKQSVSQDRMAESNNYMQPVTSNDSYNSNASMYLPINSGLSLPTNNHIPMSPQHSQDVQLQQSTAQKFFYAKQDGNGSIAAYARPPPKNVVSLRDAPHLKQLPEGISSQKMKTQSSAAISREWVEKVSSVKANASSIHSSPGRTRAVAVVQPLSQESYQDASKQTSSTTVSQLSVDKSAITHSAANKADTFESYLVSAETHDLSKKQLFVDDTVSQSPLNMQVDHPLALNVEKSVTSKVPVSQSSEKDQSERPTDPKEVLDLSSIPTIPWTLNALTMLIQVEEKAHAELYGFAKLDDMVSTRNPDLFTDLMKETHEYVKDATPDSVRLLQVDRRFSEQLKRCHVLKYNEVYSAPPYTSSWLNVNEQLDEIDKEFDFPWSLKHCLESQSQLDQVQIDNSIPGIIELSEEKQDSTVDADSTSTASPYGTEMDDSSDSHCSFQIQVLSQAEAKVIYEQLQSKLPTSMDTHNQQKRVTKSPVEGELPTDTVSTLSNTLLENKSVSPVDQVCCVVRFKEQIWGSNPASLSKCECMKNHEDIPDQTLDMEEIAVHKEDQMCAFGSDSKFHSVPEGKKPAEGDKNIGNRVEALDLLELCNELEITIDLPEDNEKAHSYSDNDPNNVSQLSINSSESSVILISENTDHLSGSDNEVPKLMPDLEKDLELARNKKKETEQSKTESYHWKTEDGQTQAATSSLKTTCNGKHDAVFTKEETKHNVFYPLFQKSKKRKPRFESQRVLEGASNEKVFICATDNEPSASNAQTVQLVLFGSSAQNNCVLMGSRKSHVSSVNAVFAAVQNPPIVLTIKLSPMKRKSKKASARKHSDKRRLCEKSRISFPPTKMKHRHKLKMQKCTLATSSGPSLKKAEKVDPANTEELPVSSETRILSGTTRPCLSLKKRRSQRVGEKTKRRTATLSQPADQEKSEEENESSAVMPHLKNDDLKFGVLPKTFDFKDGSNGRKENDDPLPGNSDLVEEKDESPSKTIKRARGTWYQHPEEKNMLIPPTPKTDNVFHVFQKKYKDKMQPSVDK</sequence>
<feature type="compositionally biased region" description="Polar residues" evidence="1">
    <location>
        <begin position="272"/>
        <end position="306"/>
    </location>
</feature>
<evidence type="ECO:0000313" key="3">
    <source>
        <dbReference type="Proteomes" id="UP001219934"/>
    </source>
</evidence>
<protein>
    <submittedName>
        <fullName evidence="2">Uncharacterized protein</fullName>
    </submittedName>
</protein>
<feature type="compositionally biased region" description="Polar residues" evidence="1">
    <location>
        <begin position="1031"/>
        <end position="1041"/>
    </location>
</feature>
<feature type="region of interest" description="Disordered" evidence="1">
    <location>
        <begin position="754"/>
        <end position="780"/>
    </location>
</feature>
<evidence type="ECO:0000313" key="2">
    <source>
        <dbReference type="EMBL" id="KAJ4937818.1"/>
    </source>
</evidence>
<name>A0AAD6B6S8_9TELE</name>
<feature type="compositionally biased region" description="Polar residues" evidence="1">
    <location>
        <begin position="1223"/>
        <end position="1235"/>
    </location>
</feature>
<feature type="compositionally biased region" description="Polar residues" evidence="1">
    <location>
        <begin position="67"/>
        <end position="86"/>
    </location>
</feature>
<feature type="region of interest" description="Disordered" evidence="1">
    <location>
        <begin position="49"/>
        <end position="124"/>
    </location>
</feature>
<feature type="region of interest" description="Disordered" evidence="1">
    <location>
        <begin position="809"/>
        <end position="831"/>
    </location>
</feature>
<feature type="compositionally biased region" description="Basic and acidic residues" evidence="1">
    <location>
        <begin position="1294"/>
        <end position="1307"/>
    </location>
</feature>
<feature type="compositionally biased region" description="Basic and acidic residues" evidence="1">
    <location>
        <begin position="101"/>
        <end position="114"/>
    </location>
</feature>
<accession>A0AAD6B6S8</accession>
<feature type="compositionally biased region" description="Polar residues" evidence="1">
    <location>
        <begin position="313"/>
        <end position="323"/>
    </location>
</feature>
<feature type="compositionally biased region" description="Basic residues" evidence="1">
    <location>
        <begin position="1239"/>
        <end position="1255"/>
    </location>
</feature>
<feature type="compositionally biased region" description="Low complexity" evidence="1">
    <location>
        <begin position="760"/>
        <end position="770"/>
    </location>
</feature>
<dbReference type="EMBL" id="JAPTMU010000009">
    <property type="protein sequence ID" value="KAJ4937818.1"/>
    <property type="molecule type" value="Genomic_DNA"/>
</dbReference>
<feature type="region of interest" description="Disordered" evidence="1">
    <location>
        <begin position="1009"/>
        <end position="1041"/>
    </location>
</feature>
<feature type="compositionally biased region" description="Basic residues" evidence="1">
    <location>
        <begin position="1184"/>
        <end position="1193"/>
    </location>
</feature>
<feature type="compositionally biased region" description="Basic and acidic residues" evidence="1">
    <location>
        <begin position="1009"/>
        <end position="1030"/>
    </location>
</feature>
<comment type="caution">
    <text evidence="2">The sequence shown here is derived from an EMBL/GenBank/DDBJ whole genome shotgun (WGS) entry which is preliminary data.</text>
</comment>
<organism evidence="2 3">
    <name type="scientific">Pogonophryne albipinna</name>
    <dbReference type="NCBI Taxonomy" id="1090488"/>
    <lineage>
        <taxon>Eukaryota</taxon>
        <taxon>Metazoa</taxon>
        <taxon>Chordata</taxon>
        <taxon>Craniata</taxon>
        <taxon>Vertebrata</taxon>
        <taxon>Euteleostomi</taxon>
        <taxon>Actinopterygii</taxon>
        <taxon>Neopterygii</taxon>
        <taxon>Teleostei</taxon>
        <taxon>Neoteleostei</taxon>
        <taxon>Acanthomorphata</taxon>
        <taxon>Eupercaria</taxon>
        <taxon>Perciformes</taxon>
        <taxon>Notothenioidei</taxon>
        <taxon>Pogonophryne</taxon>
    </lineage>
</organism>